<dbReference type="InterPro" id="IPR057326">
    <property type="entry name" value="KR_dom"/>
</dbReference>
<gene>
    <name evidence="3" type="ORF">OUY24_23470</name>
</gene>
<dbReference type="Gene3D" id="3.40.50.720">
    <property type="entry name" value="NAD(P)-binding Rossmann-like Domain"/>
    <property type="match status" value="1"/>
</dbReference>
<evidence type="ECO:0000313" key="3">
    <source>
        <dbReference type="EMBL" id="MDA0643597.1"/>
    </source>
</evidence>
<protein>
    <submittedName>
        <fullName evidence="3">SDR family NAD(P)-dependent oxidoreductase</fullName>
    </submittedName>
</protein>
<name>A0ABT4T286_9ACTN</name>
<dbReference type="Proteomes" id="UP001212498">
    <property type="component" value="Unassembled WGS sequence"/>
</dbReference>
<sequence>MQGKVVLITGGSSGIGYATARAFAAEGATVVITGRDEGRLADAAKRLAADWIAADVSSAADCARMVATAADRHGGLHVAVNNAGVLGRPGPLADLDPAGWAALLGANLTGVFHSMKYEIAYMKEHGGGSIVNVASNIGAHRRIPGMAAYAASKAGVSVLSKAAALEYAADGIRINSVSPGATDTTMSFLPGETPAERDARLAPSMPLGRVADPDEVAAAVLWLAEARSSFVAGHDLVVDGAASA</sequence>
<dbReference type="InterPro" id="IPR036291">
    <property type="entry name" value="NAD(P)-bd_dom_sf"/>
</dbReference>
<dbReference type="SUPFAM" id="SSF51735">
    <property type="entry name" value="NAD(P)-binding Rossmann-fold domains"/>
    <property type="match status" value="1"/>
</dbReference>
<comment type="caution">
    <text evidence="3">The sequence shown here is derived from an EMBL/GenBank/DDBJ whole genome shotgun (WGS) entry which is preliminary data.</text>
</comment>
<dbReference type="CDD" id="cd05233">
    <property type="entry name" value="SDR_c"/>
    <property type="match status" value="1"/>
</dbReference>
<dbReference type="PROSITE" id="PS00061">
    <property type="entry name" value="ADH_SHORT"/>
    <property type="match status" value="1"/>
</dbReference>
<evidence type="ECO:0000259" key="2">
    <source>
        <dbReference type="SMART" id="SM00822"/>
    </source>
</evidence>
<dbReference type="SMART" id="SM00822">
    <property type="entry name" value="PKS_KR"/>
    <property type="match status" value="1"/>
</dbReference>
<comment type="similarity">
    <text evidence="1">Belongs to the short-chain dehydrogenases/reductases (SDR) family.</text>
</comment>
<feature type="domain" description="Ketoreductase" evidence="2">
    <location>
        <begin position="4"/>
        <end position="197"/>
    </location>
</feature>
<dbReference type="EMBL" id="JAPNUD010000071">
    <property type="protein sequence ID" value="MDA0643597.1"/>
    <property type="molecule type" value="Genomic_DNA"/>
</dbReference>
<dbReference type="Pfam" id="PF13561">
    <property type="entry name" value="adh_short_C2"/>
    <property type="match status" value="1"/>
</dbReference>
<dbReference type="PANTHER" id="PTHR42760">
    <property type="entry name" value="SHORT-CHAIN DEHYDROGENASES/REDUCTASES FAMILY MEMBER"/>
    <property type="match status" value="1"/>
</dbReference>
<reference evidence="3 4" key="1">
    <citation type="submission" date="2022-11" db="EMBL/GenBank/DDBJ databases">
        <title>Nonomuraea corallina sp. nov., a new species of the genus Nonomuraea isolated from sea side sediment in Thai sea.</title>
        <authorList>
            <person name="Ngamcharungchit C."/>
            <person name="Matsumoto A."/>
            <person name="Suriyachadkun C."/>
            <person name="Panbangred W."/>
            <person name="Inahashi Y."/>
            <person name="Intra B."/>
        </authorList>
    </citation>
    <scope>NUCLEOTIDE SEQUENCE [LARGE SCALE GENOMIC DNA]</scope>
    <source>
        <strain evidence="3 4">DSM 43553</strain>
    </source>
</reference>
<dbReference type="PRINTS" id="PR00080">
    <property type="entry name" value="SDRFAMILY"/>
</dbReference>
<dbReference type="NCBIfam" id="NF005559">
    <property type="entry name" value="PRK07231.1"/>
    <property type="match status" value="1"/>
</dbReference>
<dbReference type="PRINTS" id="PR00081">
    <property type="entry name" value="GDHRDH"/>
</dbReference>
<organism evidence="3 4">
    <name type="scientific">Nonomuraea ferruginea</name>
    <dbReference type="NCBI Taxonomy" id="46174"/>
    <lineage>
        <taxon>Bacteria</taxon>
        <taxon>Bacillati</taxon>
        <taxon>Actinomycetota</taxon>
        <taxon>Actinomycetes</taxon>
        <taxon>Streptosporangiales</taxon>
        <taxon>Streptosporangiaceae</taxon>
        <taxon>Nonomuraea</taxon>
    </lineage>
</organism>
<proteinExistence type="inferred from homology"/>
<keyword evidence="4" id="KW-1185">Reference proteome</keyword>
<dbReference type="InterPro" id="IPR020904">
    <property type="entry name" value="Sc_DH/Rdtase_CS"/>
</dbReference>
<evidence type="ECO:0000256" key="1">
    <source>
        <dbReference type="ARBA" id="ARBA00006484"/>
    </source>
</evidence>
<evidence type="ECO:0000313" key="4">
    <source>
        <dbReference type="Proteomes" id="UP001212498"/>
    </source>
</evidence>
<dbReference type="InterPro" id="IPR002347">
    <property type="entry name" value="SDR_fam"/>
</dbReference>
<dbReference type="RefSeq" id="WP_271277831.1">
    <property type="nucleotide sequence ID" value="NZ_BAABFD010000004.1"/>
</dbReference>
<accession>A0ABT4T286</accession>